<accession>A0A318UMT4</accession>
<proteinExistence type="predicted"/>
<comment type="caution">
    <text evidence="1">The sequence shown here is derived from an EMBL/GenBank/DDBJ whole genome shotgun (WGS) entry which is preliminary data.</text>
</comment>
<gene>
    <name evidence="1" type="ORF">B0O44_101774</name>
</gene>
<dbReference type="Proteomes" id="UP000248198">
    <property type="component" value="Unassembled WGS sequence"/>
</dbReference>
<dbReference type="AlphaFoldDB" id="A0A318UMT4"/>
<keyword evidence="2" id="KW-1185">Reference proteome</keyword>
<evidence type="ECO:0000313" key="2">
    <source>
        <dbReference type="Proteomes" id="UP000248198"/>
    </source>
</evidence>
<evidence type="ECO:0000313" key="1">
    <source>
        <dbReference type="EMBL" id="PYF77293.1"/>
    </source>
</evidence>
<name>A0A318UMT4_9SPHI</name>
<dbReference type="OrthoDB" id="677497at2"/>
<sequence>MTVLSLINRFKTGFAKFTLLILTVIVLGGCKKEYQQLPYADIVSFSITDAQGGTLKGALENNEIIVYWPPEQAVPEYISPQIKIAEGASISPASGSKVAFKAGTSYTVTAQNGKTSLYKIRPVINSIIPYIKSIDGFQTLNQKTFLLNGGNLIVTGDYFNTEKDKTKLFLVSKDDKEVEVKGLSVTPLEVRVLGIVTSTGTYKAIKLQSGDRTLLSNKDFVLIDDPKPFIPIDVFKVPQTLKRGDRITISGGKNLTAVNNVELVTATGNKVYALKIVQSTADRLVLEIPADFPTGQYGEVRCSFPAGEYMEAGRRRIYLEDYDAYITVTAN</sequence>
<evidence type="ECO:0008006" key="3">
    <source>
        <dbReference type="Google" id="ProtNLM"/>
    </source>
</evidence>
<dbReference type="Gene3D" id="2.60.40.2340">
    <property type="match status" value="1"/>
</dbReference>
<dbReference type="RefSeq" id="WP_110827351.1">
    <property type="nucleotide sequence ID" value="NZ_QKLU01000001.1"/>
</dbReference>
<organism evidence="1 2">
    <name type="scientific">Pedobacter nutrimenti</name>
    <dbReference type="NCBI Taxonomy" id="1241337"/>
    <lineage>
        <taxon>Bacteria</taxon>
        <taxon>Pseudomonadati</taxon>
        <taxon>Bacteroidota</taxon>
        <taxon>Sphingobacteriia</taxon>
        <taxon>Sphingobacteriales</taxon>
        <taxon>Sphingobacteriaceae</taxon>
        <taxon>Pedobacter</taxon>
    </lineage>
</organism>
<dbReference type="EMBL" id="QKLU01000001">
    <property type="protein sequence ID" value="PYF77293.1"/>
    <property type="molecule type" value="Genomic_DNA"/>
</dbReference>
<reference evidence="1 2" key="1">
    <citation type="submission" date="2018-06" db="EMBL/GenBank/DDBJ databases">
        <title>Genomic Encyclopedia of Archaeal and Bacterial Type Strains, Phase II (KMG-II): from individual species to whole genera.</title>
        <authorList>
            <person name="Goeker M."/>
        </authorList>
    </citation>
    <scope>NUCLEOTIDE SEQUENCE [LARGE SCALE GENOMIC DNA]</scope>
    <source>
        <strain evidence="1 2">DSM 27372</strain>
    </source>
</reference>
<protein>
    <recommendedName>
        <fullName evidence="3">IPT/TIG domain-containing protein</fullName>
    </recommendedName>
</protein>